<gene>
    <name evidence="2" type="ORF">DXD67_13105</name>
</gene>
<proteinExistence type="predicted"/>
<evidence type="ECO:0000313" key="2">
    <source>
        <dbReference type="EMBL" id="RGJ21352.1"/>
    </source>
</evidence>
<dbReference type="Proteomes" id="UP000260655">
    <property type="component" value="Unassembled WGS sequence"/>
</dbReference>
<evidence type="ECO:0000259" key="1">
    <source>
        <dbReference type="Pfam" id="PF09643"/>
    </source>
</evidence>
<organism evidence="2 3">
    <name type="scientific">Coprococcus comes</name>
    <dbReference type="NCBI Taxonomy" id="410072"/>
    <lineage>
        <taxon>Bacteria</taxon>
        <taxon>Bacillati</taxon>
        <taxon>Bacillota</taxon>
        <taxon>Clostridia</taxon>
        <taxon>Lachnospirales</taxon>
        <taxon>Lachnospiraceae</taxon>
        <taxon>Coprococcus</taxon>
    </lineage>
</organism>
<dbReference type="EMBL" id="QSOV01000017">
    <property type="protein sequence ID" value="RGJ21352.1"/>
    <property type="molecule type" value="Genomic_DNA"/>
</dbReference>
<comment type="caution">
    <text evidence="2">The sequence shown here is derived from an EMBL/GenBank/DDBJ whole genome shotgun (WGS) entry which is preliminary data.</text>
</comment>
<reference evidence="2 3" key="1">
    <citation type="submission" date="2018-08" db="EMBL/GenBank/DDBJ databases">
        <title>A genome reference for cultivated species of the human gut microbiota.</title>
        <authorList>
            <person name="Zou Y."/>
            <person name="Xue W."/>
            <person name="Luo G."/>
        </authorList>
    </citation>
    <scope>NUCLEOTIDE SEQUENCE [LARGE SCALE GENOMIC DNA]</scope>
    <source>
        <strain evidence="2 3">TM07-19</strain>
    </source>
</reference>
<dbReference type="InterPro" id="IPR023385">
    <property type="entry name" value="YopX-like_C"/>
</dbReference>
<dbReference type="InterPro" id="IPR019096">
    <property type="entry name" value="YopX_protein"/>
</dbReference>
<dbReference type="RefSeq" id="WP_117558834.1">
    <property type="nucleotide sequence ID" value="NZ_QSOV01000017.1"/>
</dbReference>
<feature type="domain" description="YopX protein" evidence="1">
    <location>
        <begin position="7"/>
        <end position="149"/>
    </location>
</feature>
<dbReference type="SUPFAM" id="SSF159006">
    <property type="entry name" value="YopX-like"/>
    <property type="match status" value="1"/>
</dbReference>
<dbReference type="Gene3D" id="2.30.30.290">
    <property type="entry name" value="YopX-like domains"/>
    <property type="match status" value="1"/>
</dbReference>
<accession>A0A3E4GMQ5</accession>
<protein>
    <recommendedName>
        <fullName evidence="1">YopX protein domain-containing protein</fullName>
    </recommendedName>
</protein>
<sequence length="170" mass="19755">MNREILFRAKKVDGGEWVEGYVVQRYGAWFVYDIKNADTCRQNSYLVDSDTICQYTGLTDKNGKKIWENDILMCHDNPVDLVKAVFGEFNVIEVESEGVIDSVIGWHYEVIPTDALSKCEPFCYSMPLTEDYVKRCEMKVIGNIWDKSEDAKPKENDNIIYHDFMKKGRE</sequence>
<dbReference type="AlphaFoldDB" id="A0A3E4GMQ5"/>
<evidence type="ECO:0000313" key="3">
    <source>
        <dbReference type="Proteomes" id="UP000260655"/>
    </source>
</evidence>
<name>A0A3E4GMQ5_9FIRM</name>
<dbReference type="Pfam" id="PF09643">
    <property type="entry name" value="YopX"/>
    <property type="match status" value="1"/>
</dbReference>